<dbReference type="EMBL" id="LUEZ02000071">
    <property type="protein sequence ID" value="RDB19784.1"/>
    <property type="molecule type" value="Genomic_DNA"/>
</dbReference>
<feature type="compositionally biased region" description="Polar residues" evidence="1">
    <location>
        <begin position="26"/>
        <end position="38"/>
    </location>
</feature>
<dbReference type="InParanoid" id="A0A369JK43"/>
<sequence length="362" mass="40654">MPAMAYLERAFQTFDLDECPDYDSAVSRSNSNATSIGTSRSVHWPSSEESSVPPLSTSRSLPLLRKERYLYTYSLRAASTPLQFLISVEPGSGKPSPGKYAFRLSFKVNGVERTLGDPVVLRLQVDPRRLDFVVFVFPGKSSIPVGSLYSLRIWLRVNNVDHRIFAQDELWVGKDLDFNSIADASFVRLKNVDSKAQVYHGFIGRALVTFTIRWHRVSDNLYKYSLDYDAGGVGGNLFEDLRLRVDGDPRTVTFLIYAVPINSTPVGASHRLRVWLKSLVNLSTIDSATTFALPFNDSYIYQRIWKSDAFKIGSRLDFESMSNKAIMGFASPEGPQTIVTTRTPPASTPRSLPEEKAQRSYH</sequence>
<dbReference type="Proteomes" id="UP000076154">
    <property type="component" value="Unassembled WGS sequence"/>
</dbReference>
<feature type="region of interest" description="Disordered" evidence="1">
    <location>
        <begin position="26"/>
        <end position="58"/>
    </location>
</feature>
<name>A0A369JK43_HYPMA</name>
<comment type="caution">
    <text evidence="2">The sequence shown here is derived from an EMBL/GenBank/DDBJ whole genome shotgun (WGS) entry which is preliminary data.</text>
</comment>
<evidence type="ECO:0000256" key="1">
    <source>
        <dbReference type="SAM" id="MobiDB-lite"/>
    </source>
</evidence>
<feature type="compositionally biased region" description="Low complexity" evidence="1">
    <location>
        <begin position="340"/>
        <end position="351"/>
    </location>
</feature>
<accession>A0A369JK43</accession>
<dbReference type="OrthoDB" id="3210666at2759"/>
<feature type="region of interest" description="Disordered" evidence="1">
    <location>
        <begin position="332"/>
        <end position="362"/>
    </location>
</feature>
<protein>
    <submittedName>
        <fullName evidence="2">Uncharacterized protein</fullName>
    </submittedName>
</protein>
<feature type="compositionally biased region" description="Basic and acidic residues" evidence="1">
    <location>
        <begin position="352"/>
        <end position="362"/>
    </location>
</feature>
<keyword evidence="3" id="KW-1185">Reference proteome</keyword>
<organism evidence="2 3">
    <name type="scientific">Hypsizygus marmoreus</name>
    <name type="common">White beech mushroom</name>
    <name type="synonym">Agaricus marmoreus</name>
    <dbReference type="NCBI Taxonomy" id="39966"/>
    <lineage>
        <taxon>Eukaryota</taxon>
        <taxon>Fungi</taxon>
        <taxon>Dikarya</taxon>
        <taxon>Basidiomycota</taxon>
        <taxon>Agaricomycotina</taxon>
        <taxon>Agaricomycetes</taxon>
        <taxon>Agaricomycetidae</taxon>
        <taxon>Agaricales</taxon>
        <taxon>Tricholomatineae</taxon>
        <taxon>Lyophyllaceae</taxon>
        <taxon>Hypsizygus</taxon>
    </lineage>
</organism>
<reference evidence="2" key="1">
    <citation type="submission" date="2018-04" db="EMBL/GenBank/DDBJ databases">
        <title>Whole genome sequencing of Hypsizygus marmoreus.</title>
        <authorList>
            <person name="Choi I.-G."/>
            <person name="Min B."/>
            <person name="Kim J.-G."/>
            <person name="Kim S."/>
            <person name="Oh Y.-L."/>
            <person name="Kong W.-S."/>
            <person name="Park H."/>
            <person name="Jeong J."/>
            <person name="Song E.-S."/>
        </authorList>
    </citation>
    <scope>NUCLEOTIDE SEQUENCE [LARGE SCALE GENOMIC DNA]</scope>
    <source>
        <strain evidence="2">51987-8</strain>
    </source>
</reference>
<proteinExistence type="predicted"/>
<gene>
    <name evidence="2" type="ORF">Hypma_012899</name>
</gene>
<feature type="compositionally biased region" description="Low complexity" evidence="1">
    <location>
        <begin position="39"/>
        <end position="58"/>
    </location>
</feature>
<evidence type="ECO:0000313" key="2">
    <source>
        <dbReference type="EMBL" id="RDB19784.1"/>
    </source>
</evidence>
<dbReference type="AlphaFoldDB" id="A0A369JK43"/>
<evidence type="ECO:0000313" key="3">
    <source>
        <dbReference type="Proteomes" id="UP000076154"/>
    </source>
</evidence>